<sequence length="84" mass="9192">MVTRARNSNRLCQSDADRVQHVTPVNCTTASFHPAWREHLLRSEQLTPATTAAAVHHCTLNTPLAATSAQGNVYLPSSFSYISI</sequence>
<name>A0AAV4ELT2_9GAST</name>
<organism evidence="1 2">
    <name type="scientific">Elysia marginata</name>
    <dbReference type="NCBI Taxonomy" id="1093978"/>
    <lineage>
        <taxon>Eukaryota</taxon>
        <taxon>Metazoa</taxon>
        <taxon>Spiralia</taxon>
        <taxon>Lophotrochozoa</taxon>
        <taxon>Mollusca</taxon>
        <taxon>Gastropoda</taxon>
        <taxon>Heterobranchia</taxon>
        <taxon>Euthyneura</taxon>
        <taxon>Panpulmonata</taxon>
        <taxon>Sacoglossa</taxon>
        <taxon>Placobranchoidea</taxon>
        <taxon>Plakobranchidae</taxon>
        <taxon>Elysia</taxon>
    </lineage>
</organism>
<dbReference type="AlphaFoldDB" id="A0AAV4ELT2"/>
<gene>
    <name evidence="1" type="ORF">ElyMa_000118000</name>
</gene>
<comment type="caution">
    <text evidence="1">The sequence shown here is derived from an EMBL/GenBank/DDBJ whole genome shotgun (WGS) entry which is preliminary data.</text>
</comment>
<dbReference type="EMBL" id="BMAT01000221">
    <property type="protein sequence ID" value="GFR61962.1"/>
    <property type="molecule type" value="Genomic_DNA"/>
</dbReference>
<accession>A0AAV4ELT2</accession>
<proteinExistence type="predicted"/>
<keyword evidence="2" id="KW-1185">Reference proteome</keyword>
<protein>
    <submittedName>
        <fullName evidence="1">Uncharacterized protein</fullName>
    </submittedName>
</protein>
<evidence type="ECO:0000313" key="2">
    <source>
        <dbReference type="Proteomes" id="UP000762676"/>
    </source>
</evidence>
<reference evidence="1 2" key="1">
    <citation type="journal article" date="2021" name="Elife">
        <title>Chloroplast acquisition without the gene transfer in kleptoplastic sea slugs, Plakobranchus ocellatus.</title>
        <authorList>
            <person name="Maeda T."/>
            <person name="Takahashi S."/>
            <person name="Yoshida T."/>
            <person name="Shimamura S."/>
            <person name="Takaki Y."/>
            <person name="Nagai Y."/>
            <person name="Toyoda A."/>
            <person name="Suzuki Y."/>
            <person name="Arimoto A."/>
            <person name="Ishii H."/>
            <person name="Satoh N."/>
            <person name="Nishiyama T."/>
            <person name="Hasebe M."/>
            <person name="Maruyama T."/>
            <person name="Minagawa J."/>
            <person name="Obokata J."/>
            <person name="Shigenobu S."/>
        </authorList>
    </citation>
    <scope>NUCLEOTIDE SEQUENCE [LARGE SCALE GENOMIC DNA]</scope>
</reference>
<evidence type="ECO:0000313" key="1">
    <source>
        <dbReference type="EMBL" id="GFR61962.1"/>
    </source>
</evidence>
<dbReference type="Proteomes" id="UP000762676">
    <property type="component" value="Unassembled WGS sequence"/>
</dbReference>